<evidence type="ECO:0000313" key="4">
    <source>
        <dbReference type="Proteomes" id="UP001211065"/>
    </source>
</evidence>
<keyword evidence="2" id="KW-1133">Transmembrane helix</keyword>
<dbReference type="AlphaFoldDB" id="A0AAD5U3T4"/>
<feature type="coiled-coil region" evidence="1">
    <location>
        <begin position="145"/>
        <end position="277"/>
    </location>
</feature>
<keyword evidence="2" id="KW-0472">Membrane</keyword>
<feature type="coiled-coil region" evidence="1">
    <location>
        <begin position="68"/>
        <end position="98"/>
    </location>
</feature>
<protein>
    <submittedName>
        <fullName evidence="3">Uncharacterized protein</fullName>
    </submittedName>
</protein>
<sequence>MFKSKFYQKPIYYPNTLEFTGLECMPWESIFSFSNPKLKNPKKMISIEDDGNMEHQLRMSAKLGLVLLNEKEKQQELINQQREEIKILTEIEHELKEKLNFYFSEKEKDRNMILKLEKINFEQEYKIKSLDYNISYFFKEKDTKVINLKKENVDLNLRLKNLENVEFNLNNLNNNYNNLKLDLNSKIKLIENLNNDLDIKDLEIKNLKIDYNNIKDEFEMLESRFNTLERSNRKLKKLNHHIVNINKSLEKENSFLNNDLIEAKNEIKSRNTFLEDELHEMNFDNSNENSFSSEHLQNISIHSELESSIIFDGNFSLKGNIVDDLFANSNPGCHNYKVEEENESDDEYDTATETEFYNDDLNSNNNNKNSNVSNNFSCKNITINHITHNNTTCTHNHKRYKKKKNVLTRYWKTNAYKSNKYQSILLLFLLKFQRELKNNKIFNKSEVPDNLLSLEKKILMLNLNLNNLQIKLKKLFKEKNNFFFGYFGVEIGKIIHLLFLGICNLYFSIN</sequence>
<keyword evidence="2" id="KW-0812">Transmembrane</keyword>
<name>A0AAD5U3T4_9FUNG</name>
<proteinExistence type="predicted"/>
<keyword evidence="4" id="KW-1185">Reference proteome</keyword>
<keyword evidence="1" id="KW-0175">Coiled coil</keyword>
<evidence type="ECO:0000256" key="1">
    <source>
        <dbReference type="SAM" id="Coils"/>
    </source>
</evidence>
<comment type="caution">
    <text evidence="3">The sequence shown here is derived from an EMBL/GenBank/DDBJ whole genome shotgun (WGS) entry which is preliminary data.</text>
</comment>
<feature type="transmembrane region" description="Helical" evidence="2">
    <location>
        <begin position="483"/>
        <end position="507"/>
    </location>
</feature>
<dbReference type="EMBL" id="JADGJW010000202">
    <property type="protein sequence ID" value="KAJ3221909.1"/>
    <property type="molecule type" value="Genomic_DNA"/>
</dbReference>
<gene>
    <name evidence="3" type="ORF">HK099_002977</name>
</gene>
<evidence type="ECO:0000256" key="2">
    <source>
        <dbReference type="SAM" id="Phobius"/>
    </source>
</evidence>
<reference evidence="3" key="1">
    <citation type="submission" date="2020-05" db="EMBL/GenBank/DDBJ databases">
        <title>Phylogenomic resolution of chytrid fungi.</title>
        <authorList>
            <person name="Stajich J.E."/>
            <person name="Amses K."/>
            <person name="Simmons R."/>
            <person name="Seto K."/>
            <person name="Myers J."/>
            <person name="Bonds A."/>
            <person name="Quandt C.A."/>
            <person name="Barry K."/>
            <person name="Liu P."/>
            <person name="Grigoriev I."/>
            <person name="Longcore J.E."/>
            <person name="James T.Y."/>
        </authorList>
    </citation>
    <scope>NUCLEOTIDE SEQUENCE</scope>
    <source>
        <strain evidence="3">JEL0476</strain>
    </source>
</reference>
<feature type="coiled-coil region" evidence="1">
    <location>
        <begin position="451"/>
        <end position="478"/>
    </location>
</feature>
<evidence type="ECO:0000313" key="3">
    <source>
        <dbReference type="EMBL" id="KAJ3221909.1"/>
    </source>
</evidence>
<organism evidence="3 4">
    <name type="scientific">Clydaea vesicula</name>
    <dbReference type="NCBI Taxonomy" id="447962"/>
    <lineage>
        <taxon>Eukaryota</taxon>
        <taxon>Fungi</taxon>
        <taxon>Fungi incertae sedis</taxon>
        <taxon>Chytridiomycota</taxon>
        <taxon>Chytridiomycota incertae sedis</taxon>
        <taxon>Chytridiomycetes</taxon>
        <taxon>Lobulomycetales</taxon>
        <taxon>Lobulomycetaceae</taxon>
        <taxon>Clydaea</taxon>
    </lineage>
</organism>
<accession>A0AAD5U3T4</accession>
<dbReference type="Proteomes" id="UP001211065">
    <property type="component" value="Unassembled WGS sequence"/>
</dbReference>